<reference evidence="1" key="1">
    <citation type="submission" date="2022-02" db="EMBL/GenBank/DDBJ databases">
        <title>Plant Genome Project.</title>
        <authorList>
            <person name="Zhang R.-G."/>
        </authorList>
    </citation>
    <scope>NUCLEOTIDE SEQUENCE</scope>
    <source>
        <strain evidence="1">AT1</strain>
    </source>
</reference>
<dbReference type="Proteomes" id="UP001062846">
    <property type="component" value="Chromosome 8"/>
</dbReference>
<organism evidence="1 2">
    <name type="scientific">Rhododendron molle</name>
    <name type="common">Chinese azalea</name>
    <name type="synonym">Azalea mollis</name>
    <dbReference type="NCBI Taxonomy" id="49168"/>
    <lineage>
        <taxon>Eukaryota</taxon>
        <taxon>Viridiplantae</taxon>
        <taxon>Streptophyta</taxon>
        <taxon>Embryophyta</taxon>
        <taxon>Tracheophyta</taxon>
        <taxon>Spermatophyta</taxon>
        <taxon>Magnoliopsida</taxon>
        <taxon>eudicotyledons</taxon>
        <taxon>Gunneridae</taxon>
        <taxon>Pentapetalae</taxon>
        <taxon>asterids</taxon>
        <taxon>Ericales</taxon>
        <taxon>Ericaceae</taxon>
        <taxon>Ericoideae</taxon>
        <taxon>Rhodoreae</taxon>
        <taxon>Rhododendron</taxon>
    </lineage>
</organism>
<sequence length="148" mass="17182">MWGKGLLQRGLNCRGENGRQVSVFRDEWTPNAINPYAGRAMEHSFVVSSWQIRLMLRLFFEKHGLVLREEQLKFDFCGKVSGFGLPPKLQLFIQKVIHHIFAIKDALLRRKMEVMPECLMFVKQSQAQAEDVECGKVKVVCRFEELVL</sequence>
<name>A0ACC0MJR3_RHOML</name>
<evidence type="ECO:0000313" key="1">
    <source>
        <dbReference type="EMBL" id="KAI8541110.1"/>
    </source>
</evidence>
<gene>
    <name evidence="1" type="ORF">RHMOL_Rhmol08G0037000</name>
</gene>
<protein>
    <submittedName>
        <fullName evidence="1">Uncharacterized protein</fullName>
    </submittedName>
</protein>
<evidence type="ECO:0000313" key="2">
    <source>
        <dbReference type="Proteomes" id="UP001062846"/>
    </source>
</evidence>
<keyword evidence="2" id="KW-1185">Reference proteome</keyword>
<comment type="caution">
    <text evidence="1">The sequence shown here is derived from an EMBL/GenBank/DDBJ whole genome shotgun (WGS) entry which is preliminary data.</text>
</comment>
<dbReference type="EMBL" id="CM046395">
    <property type="protein sequence ID" value="KAI8541110.1"/>
    <property type="molecule type" value="Genomic_DNA"/>
</dbReference>
<proteinExistence type="predicted"/>
<accession>A0ACC0MJR3</accession>